<accession>A0A4Y5YYS0</accession>
<dbReference type="GO" id="GO:1901135">
    <property type="term" value="P:carbohydrate derivative metabolic process"/>
    <property type="evidence" value="ECO:0007669"/>
    <property type="project" value="UniProtKB-ARBA"/>
</dbReference>
<dbReference type="Gene3D" id="3.40.50.2000">
    <property type="entry name" value="Glycogen Phosphorylase B"/>
    <property type="match status" value="1"/>
</dbReference>
<dbReference type="AlphaFoldDB" id="A0A4Y5YYS0"/>
<evidence type="ECO:0000313" key="3">
    <source>
        <dbReference type="Proteomes" id="UP000316093"/>
    </source>
</evidence>
<sequence length="332" mass="37483">MASINLIAWDNGRGLTHDILLFEKALRDLGHDVTVTRTPQRAHGLPWRAWGARLAMRARWLMGKGPFRHDLGLTIEHVHPGYLAMSRRNAFIPHPEWLSRRDRRSLHRFDTVLCKTDSARDAFQAMGLATAQIGFISTDCRREGVPRDRAFLHLAGGSRMKGTERLLEVWRRHPEWPTLHVYQSPSVAATDRPPAAPNLDHQVTFLSDIEDIRRLQNAHRFHLCLSEAEGWGHYIVEAMSCGAVVLATDGAPMNELITDEHGMRVAAHENGTLNAATLWQFDEEALEACVERIVKMSDAEVEALGTAARTWYDTNQAGFPQRLGRAIDDLLR</sequence>
<dbReference type="GO" id="GO:0016757">
    <property type="term" value="F:glycosyltransferase activity"/>
    <property type="evidence" value="ECO:0007669"/>
    <property type="project" value="InterPro"/>
</dbReference>
<evidence type="ECO:0000259" key="1">
    <source>
        <dbReference type="Pfam" id="PF00534"/>
    </source>
</evidence>
<gene>
    <name evidence="2" type="ORF">FIV34_01375</name>
</gene>
<dbReference type="KEGG" id="lpy:FIV34_01375"/>
<dbReference type="OrthoDB" id="654660at2"/>
<reference evidence="2 3" key="1">
    <citation type="submission" date="2019-06" db="EMBL/GenBank/DDBJ databases">
        <title>A complete genome sequence for Luteibacter pinisoli MAH-14.</title>
        <authorList>
            <person name="Baltrus D.A."/>
        </authorList>
    </citation>
    <scope>NUCLEOTIDE SEQUENCE [LARGE SCALE GENOMIC DNA]</scope>
    <source>
        <strain evidence="2 3">MAH-14</strain>
    </source>
</reference>
<keyword evidence="2" id="KW-0808">Transferase</keyword>
<dbReference type="Proteomes" id="UP000316093">
    <property type="component" value="Chromosome"/>
</dbReference>
<dbReference type="Pfam" id="PF00534">
    <property type="entry name" value="Glycos_transf_1"/>
    <property type="match status" value="1"/>
</dbReference>
<dbReference type="PANTHER" id="PTHR12526">
    <property type="entry name" value="GLYCOSYLTRANSFERASE"/>
    <property type="match status" value="1"/>
</dbReference>
<evidence type="ECO:0000313" key="2">
    <source>
        <dbReference type="EMBL" id="QDE37944.1"/>
    </source>
</evidence>
<feature type="domain" description="Glycosyl transferase family 1" evidence="1">
    <location>
        <begin position="151"/>
        <end position="269"/>
    </location>
</feature>
<proteinExistence type="predicted"/>
<organism evidence="2 3">
    <name type="scientific">Luteibacter pinisoli</name>
    <dbReference type="NCBI Taxonomy" id="2589080"/>
    <lineage>
        <taxon>Bacteria</taxon>
        <taxon>Pseudomonadati</taxon>
        <taxon>Pseudomonadota</taxon>
        <taxon>Gammaproteobacteria</taxon>
        <taxon>Lysobacterales</taxon>
        <taxon>Rhodanobacteraceae</taxon>
        <taxon>Luteibacter</taxon>
    </lineage>
</organism>
<dbReference type="SUPFAM" id="SSF53756">
    <property type="entry name" value="UDP-Glycosyltransferase/glycogen phosphorylase"/>
    <property type="match status" value="1"/>
</dbReference>
<name>A0A4Y5YYS0_9GAMM</name>
<dbReference type="EMBL" id="CP041046">
    <property type="protein sequence ID" value="QDE37944.1"/>
    <property type="molecule type" value="Genomic_DNA"/>
</dbReference>
<keyword evidence="3" id="KW-1185">Reference proteome</keyword>
<dbReference type="RefSeq" id="WP_139978937.1">
    <property type="nucleotide sequence ID" value="NZ_CP041046.1"/>
</dbReference>
<dbReference type="InterPro" id="IPR001296">
    <property type="entry name" value="Glyco_trans_1"/>
</dbReference>
<protein>
    <submittedName>
        <fullName evidence="2">Glycosyltransferase family 4 protein</fullName>
    </submittedName>
</protein>